<organism evidence="4 5">
    <name type="scientific">Sinanodonta woodiana</name>
    <name type="common">Chinese pond mussel</name>
    <name type="synonym">Anodonta woodiana</name>
    <dbReference type="NCBI Taxonomy" id="1069815"/>
    <lineage>
        <taxon>Eukaryota</taxon>
        <taxon>Metazoa</taxon>
        <taxon>Spiralia</taxon>
        <taxon>Lophotrochozoa</taxon>
        <taxon>Mollusca</taxon>
        <taxon>Bivalvia</taxon>
        <taxon>Autobranchia</taxon>
        <taxon>Heteroconchia</taxon>
        <taxon>Palaeoheterodonta</taxon>
        <taxon>Unionida</taxon>
        <taxon>Unionoidea</taxon>
        <taxon>Unionidae</taxon>
        <taxon>Unioninae</taxon>
        <taxon>Sinanodonta</taxon>
    </lineage>
</organism>
<protein>
    <recommendedName>
        <fullName evidence="6">Heat shock 70 kDa protein 12A</fullName>
    </recommendedName>
</protein>
<keyword evidence="5" id="KW-1185">Reference proteome</keyword>
<sequence length="590" mass="65363">MTTKSSCDRLLVGAMDFGTTYSGYALSFKTKPLKIITNTNWVAGSRSLLSLKAPSCVLVTPEKEFDSFGYQAENKYVSLAEDGEHFDWYLFRHFKMVLLHSEDLTQDTIIEDIKGRSLPALLIFTMAISYLKEHLLQALRDRIPETKQSDVHFVITVPAIWDDKAKQFMRQAAINAGIENEQLSIALEPEAASLWCQLIGTSRSDPEEGEEGSDTGIGDAIASVGTQYMVIDLGGGTADITVHEKQADGTLKELYHPTGGPWGGSAVDRNFMAFLSDIVGNGTIRQFTEEQMSDLLDLLREFENKKRSVTPKGNKSASSDKVTIKVPVSLKELFERSGTSIEKAVQFSKHNGRVTWLSDKLRVDAEIVRHFFYEPINEAVKHVRHLLAESELHNVNTILLIGGFAECSLVQEAFKKSFSRKRIIIPGESGLVVLKGAVLYGHRPKTITSRIARCSYGVKVHMKFDKSVHPLNKKAIAADGTTVCRDVYNKYIDIGQRVTIGHTVSTISEPTSGSDTGLHFSLYTSRSKSTKFVTDKGCRLLGTLQVPLAVGDTVADKRVETSLIFGGTELILEAKQVKTGKTFRAYFPFE</sequence>
<dbReference type="PANTHER" id="PTHR14187">
    <property type="entry name" value="ALPHA KINASE/ELONGATION FACTOR 2 KINASE"/>
    <property type="match status" value="1"/>
</dbReference>
<dbReference type="InterPro" id="IPR043129">
    <property type="entry name" value="ATPase_NBD"/>
</dbReference>
<gene>
    <name evidence="4" type="ORF">ACJMK2_030694</name>
</gene>
<dbReference type="AlphaFoldDB" id="A0ABD3WWI4"/>
<evidence type="ECO:0000256" key="2">
    <source>
        <dbReference type="ARBA" id="ARBA00022741"/>
    </source>
</evidence>
<dbReference type="InterPro" id="IPR013126">
    <property type="entry name" value="Hsp_70_fam"/>
</dbReference>
<evidence type="ECO:0008006" key="6">
    <source>
        <dbReference type="Google" id="ProtNLM"/>
    </source>
</evidence>
<dbReference type="Gene3D" id="3.30.420.40">
    <property type="match status" value="2"/>
</dbReference>
<keyword evidence="3" id="KW-0067">ATP-binding</keyword>
<keyword evidence="2" id="KW-0547">Nucleotide-binding</keyword>
<evidence type="ECO:0000256" key="3">
    <source>
        <dbReference type="ARBA" id="ARBA00022840"/>
    </source>
</evidence>
<dbReference type="EMBL" id="JBJQND010000004">
    <property type="protein sequence ID" value="KAL3878331.1"/>
    <property type="molecule type" value="Genomic_DNA"/>
</dbReference>
<reference evidence="4 5" key="1">
    <citation type="submission" date="2024-11" db="EMBL/GenBank/DDBJ databases">
        <title>Chromosome-level genome assembly of the freshwater bivalve Anodonta woodiana.</title>
        <authorList>
            <person name="Chen X."/>
        </authorList>
    </citation>
    <scope>NUCLEOTIDE SEQUENCE [LARGE SCALE GENOMIC DNA]</scope>
    <source>
        <strain evidence="4">MN2024</strain>
        <tissue evidence="4">Gills</tissue>
    </source>
</reference>
<dbReference type="SUPFAM" id="SSF53067">
    <property type="entry name" value="Actin-like ATPase domain"/>
    <property type="match status" value="2"/>
</dbReference>
<dbReference type="Pfam" id="PF00012">
    <property type="entry name" value="HSP70"/>
    <property type="match status" value="1"/>
</dbReference>
<comment type="similarity">
    <text evidence="1">Belongs to the heat shock protein 70 family.</text>
</comment>
<dbReference type="Proteomes" id="UP001634394">
    <property type="component" value="Unassembled WGS sequence"/>
</dbReference>
<comment type="caution">
    <text evidence="4">The sequence shown here is derived from an EMBL/GenBank/DDBJ whole genome shotgun (WGS) entry which is preliminary data.</text>
</comment>
<name>A0ABD3WWI4_SINWO</name>
<evidence type="ECO:0000256" key="1">
    <source>
        <dbReference type="ARBA" id="ARBA00007381"/>
    </source>
</evidence>
<proteinExistence type="inferred from homology"/>
<dbReference type="GO" id="GO:0005524">
    <property type="term" value="F:ATP binding"/>
    <property type="evidence" value="ECO:0007669"/>
    <property type="project" value="UniProtKB-KW"/>
</dbReference>
<evidence type="ECO:0000313" key="5">
    <source>
        <dbReference type="Proteomes" id="UP001634394"/>
    </source>
</evidence>
<dbReference type="CDD" id="cd10229">
    <property type="entry name" value="ASKHA_NBD_HSP70_HSPA12"/>
    <property type="match status" value="1"/>
</dbReference>
<evidence type="ECO:0000313" key="4">
    <source>
        <dbReference type="EMBL" id="KAL3878331.1"/>
    </source>
</evidence>
<accession>A0ABD3WWI4</accession>
<dbReference type="PANTHER" id="PTHR14187:SF5">
    <property type="entry name" value="HEAT SHOCK 70 KDA PROTEIN 12A"/>
    <property type="match status" value="1"/>
</dbReference>